<evidence type="ECO:0000313" key="2">
    <source>
        <dbReference type="EMBL" id="RMA42567.1"/>
    </source>
</evidence>
<keyword evidence="1" id="KW-0812">Transmembrane</keyword>
<evidence type="ECO:0000256" key="1">
    <source>
        <dbReference type="SAM" id="Phobius"/>
    </source>
</evidence>
<name>A0A3L9Y669_9RHOB</name>
<comment type="caution">
    <text evidence="2">The sequence shown here is derived from an EMBL/GenBank/DDBJ whole genome shotgun (WGS) entry which is preliminary data.</text>
</comment>
<dbReference type="Proteomes" id="UP000281343">
    <property type="component" value="Unassembled WGS sequence"/>
</dbReference>
<feature type="transmembrane region" description="Helical" evidence="1">
    <location>
        <begin position="6"/>
        <end position="30"/>
    </location>
</feature>
<keyword evidence="1" id="KW-1133">Transmembrane helix</keyword>
<sequence>MSTGMIIRLVLMGLVFLVWAGMMFSTLFTLRARAEARTGRALSGPRVFLKELGVWLRSPEDKSSRRTLLFLTFVLLVMAAQNAFATGS</sequence>
<dbReference type="EMBL" id="RCNT01000003">
    <property type="protein sequence ID" value="RMA42567.1"/>
    <property type="molecule type" value="Genomic_DNA"/>
</dbReference>
<protein>
    <submittedName>
        <fullName evidence="2">Uncharacterized protein</fullName>
    </submittedName>
</protein>
<evidence type="ECO:0000313" key="3">
    <source>
        <dbReference type="Proteomes" id="UP000281343"/>
    </source>
</evidence>
<feature type="transmembrane region" description="Helical" evidence="1">
    <location>
        <begin position="67"/>
        <end position="85"/>
    </location>
</feature>
<dbReference type="AlphaFoldDB" id="A0A3L9Y669"/>
<proteinExistence type="predicted"/>
<organism evidence="2 3">
    <name type="scientific">Rhodophyticola porphyridii</name>
    <dbReference type="NCBI Taxonomy" id="1852017"/>
    <lineage>
        <taxon>Bacteria</taxon>
        <taxon>Pseudomonadati</taxon>
        <taxon>Pseudomonadota</taxon>
        <taxon>Alphaproteobacteria</taxon>
        <taxon>Rhodobacterales</taxon>
        <taxon>Roseobacteraceae</taxon>
        <taxon>Rhodophyticola</taxon>
    </lineage>
</organism>
<keyword evidence="3" id="KW-1185">Reference proteome</keyword>
<accession>A0A3L9Y669</accession>
<keyword evidence="1" id="KW-0472">Membrane</keyword>
<reference evidence="2 3" key="1">
    <citation type="submission" date="2018-10" db="EMBL/GenBank/DDBJ databases">
        <authorList>
            <person name="Jung H.S."/>
            <person name="Jeon C.O."/>
        </authorList>
    </citation>
    <scope>NUCLEOTIDE SEQUENCE [LARGE SCALE GENOMIC DNA]</scope>
    <source>
        <strain evidence="2 3">MA-7-27</strain>
    </source>
</reference>
<gene>
    <name evidence="2" type="ORF">D9R08_07115</name>
</gene>